<evidence type="ECO:0000313" key="2">
    <source>
        <dbReference type="EMBL" id="CAL1382962.1"/>
    </source>
</evidence>
<dbReference type="EMBL" id="OZ034817">
    <property type="protein sequence ID" value="CAL1382962.1"/>
    <property type="molecule type" value="Genomic_DNA"/>
</dbReference>
<dbReference type="AlphaFoldDB" id="A0AAV2EAZ1"/>
<sequence length="97" mass="11167">MERCCKVFSTARMSEVELAAQLKLEIYHYRELRHREEEKDSDQATSVNEKSIHIEHASLRTYASQTLILHDLASVDSTVEDDKSGNDSKFARIRSPN</sequence>
<feature type="compositionally biased region" description="Basic and acidic residues" evidence="1">
    <location>
        <begin position="80"/>
        <end position="90"/>
    </location>
</feature>
<accession>A0AAV2EAZ1</accession>
<evidence type="ECO:0000256" key="1">
    <source>
        <dbReference type="SAM" id="MobiDB-lite"/>
    </source>
</evidence>
<proteinExistence type="predicted"/>
<name>A0AAV2EAZ1_9ROSI</name>
<feature type="region of interest" description="Disordered" evidence="1">
    <location>
        <begin position="77"/>
        <end position="97"/>
    </location>
</feature>
<dbReference type="Proteomes" id="UP001497516">
    <property type="component" value="Chromosome 4"/>
</dbReference>
<evidence type="ECO:0000313" key="3">
    <source>
        <dbReference type="Proteomes" id="UP001497516"/>
    </source>
</evidence>
<gene>
    <name evidence="2" type="ORF">LTRI10_LOCUS24260</name>
</gene>
<protein>
    <submittedName>
        <fullName evidence="2">Uncharacterized protein</fullName>
    </submittedName>
</protein>
<reference evidence="2 3" key="1">
    <citation type="submission" date="2024-04" db="EMBL/GenBank/DDBJ databases">
        <authorList>
            <person name="Fracassetti M."/>
        </authorList>
    </citation>
    <scope>NUCLEOTIDE SEQUENCE [LARGE SCALE GENOMIC DNA]</scope>
</reference>
<keyword evidence="3" id="KW-1185">Reference proteome</keyword>
<organism evidence="2 3">
    <name type="scientific">Linum trigynum</name>
    <dbReference type="NCBI Taxonomy" id="586398"/>
    <lineage>
        <taxon>Eukaryota</taxon>
        <taxon>Viridiplantae</taxon>
        <taxon>Streptophyta</taxon>
        <taxon>Embryophyta</taxon>
        <taxon>Tracheophyta</taxon>
        <taxon>Spermatophyta</taxon>
        <taxon>Magnoliopsida</taxon>
        <taxon>eudicotyledons</taxon>
        <taxon>Gunneridae</taxon>
        <taxon>Pentapetalae</taxon>
        <taxon>rosids</taxon>
        <taxon>fabids</taxon>
        <taxon>Malpighiales</taxon>
        <taxon>Linaceae</taxon>
        <taxon>Linum</taxon>
    </lineage>
</organism>